<name>A0A6C0E3L5_9ZZZZ</name>
<proteinExistence type="predicted"/>
<protein>
    <submittedName>
        <fullName evidence="1">Uncharacterized protein</fullName>
    </submittedName>
</protein>
<evidence type="ECO:0000313" key="1">
    <source>
        <dbReference type="EMBL" id="QHT22869.1"/>
    </source>
</evidence>
<accession>A0A6C0E3L5</accession>
<dbReference type="AlphaFoldDB" id="A0A6C0E3L5"/>
<organism evidence="1">
    <name type="scientific">viral metagenome</name>
    <dbReference type="NCBI Taxonomy" id="1070528"/>
    <lineage>
        <taxon>unclassified sequences</taxon>
        <taxon>metagenomes</taxon>
        <taxon>organismal metagenomes</taxon>
    </lineage>
</organism>
<dbReference type="EMBL" id="MN739721">
    <property type="protein sequence ID" value="QHT22869.1"/>
    <property type="molecule type" value="Genomic_DNA"/>
</dbReference>
<reference evidence="1" key="1">
    <citation type="journal article" date="2020" name="Nature">
        <title>Giant virus diversity and host interactions through global metagenomics.</title>
        <authorList>
            <person name="Schulz F."/>
            <person name="Roux S."/>
            <person name="Paez-Espino D."/>
            <person name="Jungbluth S."/>
            <person name="Walsh D.A."/>
            <person name="Denef V.J."/>
            <person name="McMahon K.D."/>
            <person name="Konstantinidis K.T."/>
            <person name="Eloe-Fadrosh E.A."/>
            <person name="Kyrpides N.C."/>
            <person name="Woyke T."/>
        </authorList>
    </citation>
    <scope>NUCLEOTIDE SEQUENCE</scope>
    <source>
        <strain evidence="1">GVMAG-M-3300023179-114</strain>
    </source>
</reference>
<sequence length="205" mass="21431">MDRHSFSVIISEKSLQSTSIVIGAVTTDGTSSSSVQRFSVWQQTSPVRPDTCSCSSHGTLGVATVLKVTSTNDNIVSVGEWQVQLTLGSSPVKGLGAGLLVLNFAPQNYNFGSGAKNQIIWSADNTTTNVTNGVFYGSPTVTNVPPTLFAQNGSCASIVGSVFGQVSAGPYLNASGAAKLTYYFKSCCSYDAGDIVIDIDLELSH</sequence>